<accession>A0A0N9I4Q8</accession>
<gene>
    <name evidence="2" type="ORF">AOZ06_22815</name>
</gene>
<dbReference type="InterPro" id="IPR046582">
    <property type="entry name" value="DUF6630"/>
</dbReference>
<dbReference type="KEGG" id="kphy:AOZ06_22815"/>
<dbReference type="Pfam" id="PF20335">
    <property type="entry name" value="DUF6630"/>
    <property type="match status" value="1"/>
</dbReference>
<dbReference type="EMBL" id="CP012752">
    <property type="protein sequence ID" value="ALG09362.1"/>
    <property type="molecule type" value="Genomic_DNA"/>
</dbReference>
<dbReference type="RefSeq" id="WP_054291266.1">
    <property type="nucleotide sequence ID" value="NZ_CP012752.1"/>
</dbReference>
<name>A0A0N9I4Q8_9PSEU</name>
<reference evidence="2 3" key="1">
    <citation type="submission" date="2015-07" db="EMBL/GenBank/DDBJ databases">
        <title>Genome sequencing of Kibdelosporangium phytohabitans.</title>
        <authorList>
            <person name="Qin S."/>
            <person name="Xing K."/>
        </authorList>
    </citation>
    <scope>NUCLEOTIDE SEQUENCE [LARGE SCALE GENOMIC DNA]</scope>
    <source>
        <strain evidence="2 3">KLBMP1111</strain>
    </source>
</reference>
<evidence type="ECO:0000259" key="1">
    <source>
        <dbReference type="Pfam" id="PF20335"/>
    </source>
</evidence>
<evidence type="ECO:0000313" key="3">
    <source>
        <dbReference type="Proteomes" id="UP000063699"/>
    </source>
</evidence>
<dbReference type="OrthoDB" id="4323369at2"/>
<evidence type="ECO:0000313" key="2">
    <source>
        <dbReference type="EMBL" id="ALG09362.1"/>
    </source>
</evidence>
<dbReference type="Proteomes" id="UP000063699">
    <property type="component" value="Chromosome"/>
</dbReference>
<sequence>MPPTAREALTAIAELLAPGNPDVTDRVVHAHSDPDSYLRAHADQLDERGIDEPIPNLARIALVDALTGHGLLAEVDWKEDADEIVAQLKRLRSSPAQPGAWVWFTGGTGLDTYGFLELAGSELHARGTALAVIDIESDCYPLVLLPADQLTGQQSGHLVHVGPGARLPVPDSRVQRGGELAQLAAAAGFTAEPVGCHPQAMTRTRSGHRDR</sequence>
<keyword evidence="3" id="KW-1185">Reference proteome</keyword>
<feature type="domain" description="DUF6630" evidence="1">
    <location>
        <begin position="8"/>
        <end position="150"/>
    </location>
</feature>
<dbReference type="AlphaFoldDB" id="A0A0N9I4Q8"/>
<proteinExistence type="predicted"/>
<organism evidence="2 3">
    <name type="scientific">Kibdelosporangium phytohabitans</name>
    <dbReference type="NCBI Taxonomy" id="860235"/>
    <lineage>
        <taxon>Bacteria</taxon>
        <taxon>Bacillati</taxon>
        <taxon>Actinomycetota</taxon>
        <taxon>Actinomycetes</taxon>
        <taxon>Pseudonocardiales</taxon>
        <taxon>Pseudonocardiaceae</taxon>
        <taxon>Kibdelosporangium</taxon>
    </lineage>
</organism>
<protein>
    <recommendedName>
        <fullName evidence="1">DUF6630 domain-containing protein</fullName>
    </recommendedName>
</protein>